<feature type="domain" description="ABC transporter" evidence="5">
    <location>
        <begin position="6"/>
        <end position="234"/>
    </location>
</feature>
<evidence type="ECO:0000256" key="3">
    <source>
        <dbReference type="ARBA" id="ARBA00022741"/>
    </source>
</evidence>
<dbReference type="PANTHER" id="PTHR43335">
    <property type="entry name" value="ABC TRANSPORTER, ATP-BINDING PROTEIN"/>
    <property type="match status" value="1"/>
</dbReference>
<name>A0A0C7QIY6_PARSO</name>
<proteinExistence type="inferred from homology"/>
<keyword evidence="3" id="KW-0547">Nucleotide-binding</keyword>
<dbReference type="Gene3D" id="3.40.50.300">
    <property type="entry name" value="P-loop containing nucleotide triphosphate hydrolases"/>
    <property type="match status" value="1"/>
</dbReference>
<dbReference type="OrthoDB" id="9809205at2"/>
<dbReference type="PANTHER" id="PTHR43335:SF8">
    <property type="entry name" value="ABC TRANSPORTER, ATP-BINDING PROTEIN"/>
    <property type="match status" value="1"/>
</dbReference>
<evidence type="ECO:0000259" key="5">
    <source>
        <dbReference type="PROSITE" id="PS50893"/>
    </source>
</evidence>
<sequence length="307" mass="34227">MSEIICQTVNLSKKYKDTVALEKVNINIKKGEIYGLIGENGAGKTTLIKIIAQLIKPTEGNVKLFGETSENELCRLQKKIGYTIETPSLYMDMTARQNLEVIRIEKGIPGTSDIDKVLSMVNINDTGKKKVKNFSLGMKQRLALAVALLNDPEILVLDEPLNGLDSTGISELRNLLKKLNTEKNITIILSSHILSELYKLATCYGIMHKGKIVEEISAEILDDRCKKHIFIKVSDIKIASMILEKDLGINDFIVCDDDIIKIYGNFDKCSQINKALVLNSILVEEISIKGECLESYFKNVIGGKLYV</sequence>
<evidence type="ECO:0000256" key="1">
    <source>
        <dbReference type="ARBA" id="ARBA00005417"/>
    </source>
</evidence>
<dbReference type="AlphaFoldDB" id="A0A0C7QIY6"/>
<dbReference type="PROSITE" id="PS50893">
    <property type="entry name" value="ABC_TRANSPORTER_2"/>
    <property type="match status" value="1"/>
</dbReference>
<protein>
    <submittedName>
        <fullName evidence="6">ABC transporter ATP-binding protein</fullName>
    </submittedName>
</protein>
<dbReference type="PROSITE" id="PS00211">
    <property type="entry name" value="ABC_TRANSPORTER_1"/>
    <property type="match status" value="1"/>
</dbReference>
<dbReference type="Proteomes" id="UP000049127">
    <property type="component" value="Unassembled WGS sequence"/>
</dbReference>
<keyword evidence="4 6" id="KW-0067">ATP-binding</keyword>
<reference evidence="6 7" key="1">
    <citation type="submission" date="2015-01" db="EMBL/GenBank/DDBJ databases">
        <authorList>
            <person name="Aslett A.Martin."/>
            <person name="De Silva Nishadi"/>
        </authorList>
    </citation>
    <scope>NUCLEOTIDE SEQUENCE [LARGE SCALE GENOMIC DNA]</scope>
    <source>
        <strain evidence="6 7">R28058</strain>
    </source>
</reference>
<dbReference type="GO" id="GO:0016887">
    <property type="term" value="F:ATP hydrolysis activity"/>
    <property type="evidence" value="ECO:0007669"/>
    <property type="project" value="InterPro"/>
</dbReference>
<dbReference type="EMBL" id="CEKZ01000003">
    <property type="protein sequence ID" value="CEQ03426.1"/>
    <property type="molecule type" value="Genomic_DNA"/>
</dbReference>
<organism evidence="6 7">
    <name type="scientific">Paraclostridium sordellii</name>
    <name type="common">Clostridium sordellii</name>
    <dbReference type="NCBI Taxonomy" id="1505"/>
    <lineage>
        <taxon>Bacteria</taxon>
        <taxon>Bacillati</taxon>
        <taxon>Bacillota</taxon>
        <taxon>Clostridia</taxon>
        <taxon>Peptostreptococcales</taxon>
        <taxon>Peptostreptococcaceae</taxon>
        <taxon>Paraclostridium</taxon>
    </lineage>
</organism>
<dbReference type="SUPFAM" id="SSF52540">
    <property type="entry name" value="P-loop containing nucleoside triphosphate hydrolases"/>
    <property type="match status" value="1"/>
</dbReference>
<keyword evidence="2" id="KW-0813">Transport</keyword>
<dbReference type="GO" id="GO:0005524">
    <property type="term" value="F:ATP binding"/>
    <property type="evidence" value="ECO:0007669"/>
    <property type="project" value="UniProtKB-KW"/>
</dbReference>
<dbReference type="InterPro" id="IPR017871">
    <property type="entry name" value="ABC_transporter-like_CS"/>
</dbReference>
<dbReference type="InterPro" id="IPR003439">
    <property type="entry name" value="ABC_transporter-like_ATP-bd"/>
</dbReference>
<evidence type="ECO:0000256" key="2">
    <source>
        <dbReference type="ARBA" id="ARBA00022448"/>
    </source>
</evidence>
<evidence type="ECO:0000313" key="6">
    <source>
        <dbReference type="EMBL" id="CEQ03426.1"/>
    </source>
</evidence>
<dbReference type="RefSeq" id="WP_055341757.1">
    <property type="nucleotide sequence ID" value="NZ_CEKZ01000003.1"/>
</dbReference>
<dbReference type="InterPro" id="IPR027417">
    <property type="entry name" value="P-loop_NTPase"/>
</dbReference>
<evidence type="ECO:0000256" key="4">
    <source>
        <dbReference type="ARBA" id="ARBA00022840"/>
    </source>
</evidence>
<dbReference type="Pfam" id="PF00005">
    <property type="entry name" value="ABC_tran"/>
    <property type="match status" value="1"/>
</dbReference>
<gene>
    <name evidence="6" type="primary">ybhF_2</name>
    <name evidence="6" type="ORF">R28058_11591</name>
</gene>
<evidence type="ECO:0000313" key="7">
    <source>
        <dbReference type="Proteomes" id="UP000049127"/>
    </source>
</evidence>
<accession>A0A0C7QIY6</accession>
<dbReference type="InterPro" id="IPR003593">
    <property type="entry name" value="AAA+_ATPase"/>
</dbReference>
<dbReference type="SMART" id="SM00382">
    <property type="entry name" value="AAA"/>
    <property type="match status" value="1"/>
</dbReference>
<comment type="similarity">
    <text evidence="1">Belongs to the ABC transporter superfamily.</text>
</comment>